<organism evidence="2 3">
    <name type="scientific">Actinomadura vinacea</name>
    <dbReference type="NCBI Taxonomy" id="115336"/>
    <lineage>
        <taxon>Bacteria</taxon>
        <taxon>Bacillati</taxon>
        <taxon>Actinomycetota</taxon>
        <taxon>Actinomycetes</taxon>
        <taxon>Streptosporangiales</taxon>
        <taxon>Thermomonosporaceae</taxon>
        <taxon>Actinomadura</taxon>
    </lineage>
</organism>
<evidence type="ECO:0000256" key="1">
    <source>
        <dbReference type="SAM" id="Phobius"/>
    </source>
</evidence>
<dbReference type="Proteomes" id="UP001501231">
    <property type="component" value="Unassembled WGS sequence"/>
</dbReference>
<keyword evidence="1" id="KW-0472">Membrane</keyword>
<keyword evidence="1" id="KW-0812">Transmembrane</keyword>
<evidence type="ECO:0000313" key="3">
    <source>
        <dbReference type="Proteomes" id="UP001501231"/>
    </source>
</evidence>
<dbReference type="RefSeq" id="WP_344587822.1">
    <property type="nucleotide sequence ID" value="NZ_BAAARW010000005.1"/>
</dbReference>
<reference evidence="3" key="1">
    <citation type="journal article" date="2019" name="Int. J. Syst. Evol. Microbiol.">
        <title>The Global Catalogue of Microorganisms (GCM) 10K type strain sequencing project: providing services to taxonomists for standard genome sequencing and annotation.</title>
        <authorList>
            <consortium name="The Broad Institute Genomics Platform"/>
            <consortium name="The Broad Institute Genome Sequencing Center for Infectious Disease"/>
            <person name="Wu L."/>
            <person name="Ma J."/>
        </authorList>
    </citation>
    <scope>NUCLEOTIDE SEQUENCE [LARGE SCALE GENOMIC DNA]</scope>
    <source>
        <strain evidence="3">JCM 3325</strain>
    </source>
</reference>
<keyword evidence="3" id="KW-1185">Reference proteome</keyword>
<dbReference type="EMBL" id="BAAARW010000005">
    <property type="protein sequence ID" value="GAA2407559.1"/>
    <property type="molecule type" value="Genomic_DNA"/>
</dbReference>
<feature type="transmembrane region" description="Helical" evidence="1">
    <location>
        <begin position="24"/>
        <end position="41"/>
    </location>
</feature>
<accession>A0ABP5VS75</accession>
<proteinExistence type="predicted"/>
<name>A0ABP5VS75_9ACTN</name>
<gene>
    <name evidence="2" type="ORF">GCM10010191_14870</name>
</gene>
<protein>
    <submittedName>
        <fullName evidence="2">Uncharacterized protein</fullName>
    </submittedName>
</protein>
<feature type="transmembrane region" description="Helical" evidence="1">
    <location>
        <begin position="47"/>
        <end position="67"/>
    </location>
</feature>
<sequence>MDTPVESAWSLRADWTAPLRRRPLPVALAAAAVLALLTWRIGPRADLPAFLVLGVAGTALAAVDVALRRLPDPLTLPLYGAGRYCWAPPRRSRPAVRRGCCTR</sequence>
<comment type="caution">
    <text evidence="2">The sequence shown here is derived from an EMBL/GenBank/DDBJ whole genome shotgun (WGS) entry which is preliminary data.</text>
</comment>
<evidence type="ECO:0000313" key="2">
    <source>
        <dbReference type="EMBL" id="GAA2407559.1"/>
    </source>
</evidence>
<keyword evidence="1" id="KW-1133">Transmembrane helix</keyword>